<sequence length="568" mass="60645">MLHSTLTPPGTSPSVGTSTSQGSLARPPRALLLDFGGVIFLTAKKPQGRDDYVARLATLLTRAGHDIDHAVLRRSLDAGLTALKHWKHASSRRRTPREMTHREIVGDFLASDLPAAARATLVAEAHGVLEMLTTTLSSHELRPGITDLVATARAHHIPLVIVSNAHSGSSHRELLAAHGLGSAFAAQIYSDEVGMRKPHPDMLHLAAEAAGVDIADCWYVGDTLDRDVVTGRRAGVGAVFITRSQHSDNPPFAVDAAPDAIFDTPEGLLEALTHALASAPLQASPRAPERSPASRPTPRGRPALFLDHGGVISASEEDPDLLTSFAEHLAALLTHPTEPVSVDHARALLTAAKDRHRALKRGLRLNYDAGTAPLLEVTPERFWTELLGRDLSARQRAILRIEGFDLMARYGRAKSRRTLRPGVRELLVTAQDLAMPVVVVSNTISGRAVRAECAAHGLTDLIGAYVCSDELGLRKPEPAILAEALQIARAHPGLSWFVGDKPDNDARVALTHRIAHRVLVRGGSTPDPELDTALASGLATVVASNLSAVSDLVRAHHGLVHPRLAVGA</sequence>
<dbReference type="NCBIfam" id="TIGR01549">
    <property type="entry name" value="HAD-SF-IA-v1"/>
    <property type="match status" value="1"/>
</dbReference>
<feature type="region of interest" description="Disordered" evidence="1">
    <location>
        <begin position="279"/>
        <end position="302"/>
    </location>
</feature>
<name>A0ABR9DUQ7_9MICO</name>
<dbReference type="InterPro" id="IPR006439">
    <property type="entry name" value="HAD-SF_hydro_IA"/>
</dbReference>
<dbReference type="SFLD" id="SFLDS00003">
    <property type="entry name" value="Haloacid_Dehalogenase"/>
    <property type="match status" value="1"/>
</dbReference>
<dbReference type="PANTHER" id="PTHR43434:SF1">
    <property type="entry name" value="PHOSPHOGLYCOLATE PHOSPHATASE"/>
    <property type="match status" value="1"/>
</dbReference>
<organism evidence="2 3">
    <name type="scientific">Flavimobilis rhizosphaerae</name>
    <dbReference type="NCBI Taxonomy" id="2775421"/>
    <lineage>
        <taxon>Bacteria</taxon>
        <taxon>Bacillati</taxon>
        <taxon>Actinomycetota</taxon>
        <taxon>Actinomycetes</taxon>
        <taxon>Micrococcales</taxon>
        <taxon>Jonesiaceae</taxon>
        <taxon>Flavimobilis</taxon>
    </lineage>
</organism>
<dbReference type="Proteomes" id="UP000642107">
    <property type="component" value="Unassembled WGS sequence"/>
</dbReference>
<feature type="region of interest" description="Disordered" evidence="1">
    <location>
        <begin position="1"/>
        <end position="23"/>
    </location>
</feature>
<dbReference type="Pfam" id="PF00702">
    <property type="entry name" value="Hydrolase"/>
    <property type="match status" value="2"/>
</dbReference>
<dbReference type="PANTHER" id="PTHR43434">
    <property type="entry name" value="PHOSPHOGLYCOLATE PHOSPHATASE"/>
    <property type="match status" value="1"/>
</dbReference>
<gene>
    <name evidence="2" type="ORF">IGS67_11335</name>
</gene>
<dbReference type="InterPro" id="IPR023214">
    <property type="entry name" value="HAD_sf"/>
</dbReference>
<proteinExistence type="predicted"/>
<dbReference type="GO" id="GO:0016787">
    <property type="term" value="F:hydrolase activity"/>
    <property type="evidence" value="ECO:0007669"/>
    <property type="project" value="UniProtKB-KW"/>
</dbReference>
<evidence type="ECO:0000256" key="1">
    <source>
        <dbReference type="SAM" id="MobiDB-lite"/>
    </source>
</evidence>
<dbReference type="SUPFAM" id="SSF56784">
    <property type="entry name" value="HAD-like"/>
    <property type="match status" value="2"/>
</dbReference>
<accession>A0ABR9DUQ7</accession>
<dbReference type="InterPro" id="IPR036412">
    <property type="entry name" value="HAD-like_sf"/>
</dbReference>
<dbReference type="CDD" id="cd01427">
    <property type="entry name" value="HAD_like"/>
    <property type="match status" value="1"/>
</dbReference>
<dbReference type="Gene3D" id="3.40.50.1000">
    <property type="entry name" value="HAD superfamily/HAD-like"/>
    <property type="match status" value="2"/>
</dbReference>
<dbReference type="SFLD" id="SFLDG01129">
    <property type="entry name" value="C1.5:_HAD__Beta-PGM__Phosphata"/>
    <property type="match status" value="1"/>
</dbReference>
<evidence type="ECO:0000313" key="3">
    <source>
        <dbReference type="Proteomes" id="UP000642107"/>
    </source>
</evidence>
<evidence type="ECO:0000313" key="2">
    <source>
        <dbReference type="EMBL" id="MBD9700077.1"/>
    </source>
</evidence>
<dbReference type="InterPro" id="IPR050155">
    <property type="entry name" value="HAD-like_hydrolase_sf"/>
</dbReference>
<keyword evidence="2" id="KW-0378">Hydrolase</keyword>
<protein>
    <submittedName>
        <fullName evidence="2">HAD-IA family hydrolase</fullName>
    </submittedName>
</protein>
<feature type="compositionally biased region" description="Low complexity" evidence="1">
    <location>
        <begin position="283"/>
        <end position="297"/>
    </location>
</feature>
<dbReference type="EMBL" id="JACZDF010000006">
    <property type="protein sequence ID" value="MBD9700077.1"/>
    <property type="molecule type" value="Genomic_DNA"/>
</dbReference>
<comment type="caution">
    <text evidence="2">The sequence shown here is derived from an EMBL/GenBank/DDBJ whole genome shotgun (WGS) entry which is preliminary data.</text>
</comment>
<dbReference type="RefSeq" id="WP_192281039.1">
    <property type="nucleotide sequence ID" value="NZ_JACZDF010000006.1"/>
</dbReference>
<keyword evidence="3" id="KW-1185">Reference proteome</keyword>
<reference evidence="2 3" key="1">
    <citation type="submission" date="2020-09" db="EMBL/GenBank/DDBJ databases">
        <title>Flavimobilis rhizosphaerae sp. nov., isolated from rhizosphere soil of Spartina alterniflora.</title>
        <authorList>
            <person name="Hanqin C."/>
        </authorList>
    </citation>
    <scope>NUCLEOTIDE SEQUENCE [LARGE SCALE GENOMIC DNA]</scope>
    <source>
        <strain evidence="2 3">GY 10621</strain>
    </source>
</reference>